<dbReference type="GO" id="GO:0000380">
    <property type="term" value="P:alternative mRNA splicing, via spliceosome"/>
    <property type="evidence" value="ECO:0007669"/>
    <property type="project" value="TreeGrafter"/>
</dbReference>
<proteinExistence type="predicted"/>
<protein>
    <submittedName>
        <fullName evidence="3">RRM domain-containing protein</fullName>
    </submittedName>
</protein>
<dbReference type="AlphaFoldDB" id="A0A1I7WYY0"/>
<dbReference type="PANTHER" id="PTHR47330">
    <property type="entry name" value="POLY(U)-BINDING-SPLICING FACTOR PUF60-B-RELATED"/>
    <property type="match status" value="1"/>
</dbReference>
<name>A0A1I7WYY0_HETBA</name>
<dbReference type="WBParaSite" id="Hba_10347">
    <property type="protein sequence ID" value="Hba_10347"/>
    <property type="gene ID" value="Hba_10347"/>
</dbReference>
<feature type="compositionally biased region" description="Polar residues" evidence="1">
    <location>
        <begin position="1"/>
        <end position="25"/>
    </location>
</feature>
<keyword evidence="2" id="KW-1185">Reference proteome</keyword>
<dbReference type="PANTHER" id="PTHR47330:SF1">
    <property type="entry name" value="POLY(U)-BINDING-SPLICING FACTOR PUF60"/>
    <property type="match status" value="1"/>
</dbReference>
<dbReference type="InterPro" id="IPR051974">
    <property type="entry name" value="PUF60_regulator"/>
</dbReference>
<dbReference type="InterPro" id="IPR012677">
    <property type="entry name" value="Nucleotide-bd_a/b_plait_sf"/>
</dbReference>
<organism evidence="2 3">
    <name type="scientific">Heterorhabditis bacteriophora</name>
    <name type="common">Entomopathogenic nematode worm</name>
    <dbReference type="NCBI Taxonomy" id="37862"/>
    <lineage>
        <taxon>Eukaryota</taxon>
        <taxon>Metazoa</taxon>
        <taxon>Ecdysozoa</taxon>
        <taxon>Nematoda</taxon>
        <taxon>Chromadorea</taxon>
        <taxon>Rhabditida</taxon>
        <taxon>Rhabditina</taxon>
        <taxon>Rhabditomorpha</taxon>
        <taxon>Strongyloidea</taxon>
        <taxon>Heterorhabditidae</taxon>
        <taxon>Heterorhabditis</taxon>
    </lineage>
</organism>
<evidence type="ECO:0000313" key="2">
    <source>
        <dbReference type="Proteomes" id="UP000095283"/>
    </source>
</evidence>
<dbReference type="Proteomes" id="UP000095283">
    <property type="component" value="Unplaced"/>
</dbReference>
<dbReference type="Gene3D" id="3.30.70.330">
    <property type="match status" value="1"/>
</dbReference>
<accession>A0A1I7WYY0</accession>
<dbReference type="GO" id="GO:0003723">
    <property type="term" value="F:RNA binding"/>
    <property type="evidence" value="ECO:0007669"/>
    <property type="project" value="TreeGrafter"/>
</dbReference>
<dbReference type="InterPro" id="IPR035979">
    <property type="entry name" value="RBD_domain_sf"/>
</dbReference>
<dbReference type="GO" id="GO:0071013">
    <property type="term" value="C:catalytic step 2 spliceosome"/>
    <property type="evidence" value="ECO:0007669"/>
    <property type="project" value="TreeGrafter"/>
</dbReference>
<feature type="region of interest" description="Disordered" evidence="1">
    <location>
        <begin position="1"/>
        <end position="31"/>
    </location>
</feature>
<dbReference type="GO" id="GO:0071011">
    <property type="term" value="C:precatalytic spliceosome"/>
    <property type="evidence" value="ECO:0007669"/>
    <property type="project" value="TreeGrafter"/>
</dbReference>
<dbReference type="GO" id="GO:0000381">
    <property type="term" value="P:regulation of alternative mRNA splicing, via spliceosome"/>
    <property type="evidence" value="ECO:0007669"/>
    <property type="project" value="TreeGrafter"/>
</dbReference>
<evidence type="ECO:0000256" key="1">
    <source>
        <dbReference type="SAM" id="MobiDB-lite"/>
    </source>
</evidence>
<reference evidence="3" key="1">
    <citation type="submission" date="2016-11" db="UniProtKB">
        <authorList>
            <consortium name="WormBaseParasite"/>
        </authorList>
    </citation>
    <scope>IDENTIFICATION</scope>
</reference>
<dbReference type="SUPFAM" id="SSF54928">
    <property type="entry name" value="RNA-binding domain, RBD"/>
    <property type="match status" value="1"/>
</dbReference>
<sequence length="292" mass="31324">MGENAMDTSEVSSPIQHQENGTPTQPATPASSVSVAAVPAEVFIAMPVLQQHGDVSNGSVKKKIFLLSLRIKMGFGYIEFNNAAAMNEAISGMNMFDLGGQFLRASKSAQGSGSASPLPMSPVAITAPSTPPSVVSPVAPPSSPAVIQPPPPSIVQPPPPSIDFPPPPQLFQPPPPIATVPPAPVAPPTITHGVVSLSQVCCNFWQKNLKRKGLLVFYFRVRIKGIHHQIRKKRKDVWLNQKKSSNIIDYLKILVVIVDAAKAALDNRFFAGKNIRAEVYDQAMFDHNDLSG</sequence>
<evidence type="ECO:0000313" key="3">
    <source>
        <dbReference type="WBParaSite" id="Hba_10347"/>
    </source>
</evidence>
<dbReference type="GO" id="GO:0006376">
    <property type="term" value="P:mRNA splice site recognition"/>
    <property type="evidence" value="ECO:0007669"/>
    <property type="project" value="TreeGrafter"/>
</dbReference>